<dbReference type="Proteomes" id="UP000007350">
    <property type="component" value="Unassembled WGS sequence"/>
</dbReference>
<organism evidence="2 3">
    <name type="scientific">Trypanosoma cruzi marinkellei</name>
    <dbReference type="NCBI Taxonomy" id="85056"/>
    <lineage>
        <taxon>Eukaryota</taxon>
        <taxon>Discoba</taxon>
        <taxon>Euglenozoa</taxon>
        <taxon>Kinetoplastea</taxon>
        <taxon>Metakinetoplastina</taxon>
        <taxon>Trypanosomatida</taxon>
        <taxon>Trypanosomatidae</taxon>
        <taxon>Trypanosoma</taxon>
        <taxon>Schizotrypanum</taxon>
    </lineage>
</organism>
<evidence type="ECO:0000313" key="3">
    <source>
        <dbReference type="Proteomes" id="UP000007350"/>
    </source>
</evidence>
<keyword evidence="3" id="KW-1185">Reference proteome</keyword>
<feature type="compositionally biased region" description="Polar residues" evidence="1">
    <location>
        <begin position="96"/>
        <end position="105"/>
    </location>
</feature>
<accession>K2LYC6</accession>
<name>K2LYC6_TRYCR</name>
<feature type="compositionally biased region" description="Low complexity" evidence="1">
    <location>
        <begin position="78"/>
        <end position="92"/>
    </location>
</feature>
<dbReference type="AlphaFoldDB" id="K2LYC6"/>
<feature type="region of interest" description="Disordered" evidence="1">
    <location>
        <begin position="51"/>
        <end position="164"/>
    </location>
</feature>
<protein>
    <submittedName>
        <fullName evidence="2">Mucin-associated surface protein (MASP), putative</fullName>
    </submittedName>
</protein>
<reference evidence="2 3" key="1">
    <citation type="journal article" date="2012" name="BMC Genomics">
        <title>Comparative genomic analysis of human infective Trypanosoma cruzi lineages with the bat-restricted subspecies T. cruzi marinkellei.</title>
        <authorList>
            <person name="Franzen O."/>
            <person name="Talavera-Lopez C."/>
            <person name="Ochaya S."/>
            <person name="Butler C.E."/>
            <person name="Messenger L.A."/>
            <person name="Lewis M.D."/>
            <person name="Llewellyn M.S."/>
            <person name="Marinkelle C.J."/>
            <person name="Tyler K.M."/>
            <person name="Miles M.A."/>
            <person name="Andersson B."/>
        </authorList>
    </citation>
    <scope>NUCLEOTIDE SEQUENCE [LARGE SCALE GENOMIC DNA]</scope>
    <source>
        <strain evidence="2 3">B7</strain>
    </source>
</reference>
<proteinExistence type="predicted"/>
<comment type="caution">
    <text evidence="2">The sequence shown here is derived from an EMBL/GenBank/DDBJ whole genome shotgun (WGS) entry which is preliminary data.</text>
</comment>
<feature type="compositionally biased region" description="Basic and acidic residues" evidence="1">
    <location>
        <begin position="56"/>
        <end position="72"/>
    </location>
</feature>
<dbReference type="EMBL" id="AHKC01017654">
    <property type="protein sequence ID" value="EKF27613.1"/>
    <property type="molecule type" value="Genomic_DNA"/>
</dbReference>
<gene>
    <name evidence="2" type="ORF">MOQ_008656</name>
</gene>
<evidence type="ECO:0000313" key="2">
    <source>
        <dbReference type="EMBL" id="EKF27613.1"/>
    </source>
</evidence>
<evidence type="ECO:0000256" key="1">
    <source>
        <dbReference type="SAM" id="MobiDB-lite"/>
    </source>
</evidence>
<sequence>MKELCNDGYAKLFMETEDSNFEGICTQYAGEPDDANKCPRPQTKLLLDADALSEVPHPEVPLKEEEREKTSEEAPTVLAGALPGTAAGAALGYSTAKPTEVSSSPPVEGQPEKADGLPLPHSVEGSVSMKPTNNSTEEDIVPTTDNKQDETPNGEAESTTPTFQLPAVIMVRTKRTAALQKIFRTMHWNPMSRGQKKKR</sequence>